<keyword evidence="2" id="KW-0238">DNA-binding</keyword>
<dbReference type="Pfam" id="PF12833">
    <property type="entry name" value="HTH_18"/>
    <property type="match status" value="1"/>
</dbReference>
<dbReference type="Gene3D" id="1.10.10.60">
    <property type="entry name" value="Homeodomain-like"/>
    <property type="match status" value="1"/>
</dbReference>
<dbReference type="GO" id="GO:0003700">
    <property type="term" value="F:DNA-binding transcription factor activity"/>
    <property type="evidence" value="ECO:0007669"/>
    <property type="project" value="InterPro"/>
</dbReference>
<evidence type="ECO:0000256" key="3">
    <source>
        <dbReference type="ARBA" id="ARBA00023163"/>
    </source>
</evidence>
<dbReference type="AlphaFoldDB" id="A0A5E6WHQ3"/>
<evidence type="ECO:0000313" key="5">
    <source>
        <dbReference type="EMBL" id="VVN28518.1"/>
    </source>
</evidence>
<dbReference type="SMART" id="SM00342">
    <property type="entry name" value="HTH_ARAC"/>
    <property type="match status" value="1"/>
</dbReference>
<dbReference type="InterPro" id="IPR009057">
    <property type="entry name" value="Homeodomain-like_sf"/>
</dbReference>
<dbReference type="PANTHER" id="PTHR47894:SF4">
    <property type="entry name" value="HTH-TYPE TRANSCRIPTIONAL REGULATOR GADX"/>
    <property type="match status" value="1"/>
</dbReference>
<evidence type="ECO:0000256" key="1">
    <source>
        <dbReference type="ARBA" id="ARBA00023015"/>
    </source>
</evidence>
<keyword evidence="1" id="KW-0805">Transcription regulation</keyword>
<keyword evidence="3" id="KW-0804">Transcription</keyword>
<dbReference type="GO" id="GO:0000976">
    <property type="term" value="F:transcription cis-regulatory region binding"/>
    <property type="evidence" value="ECO:0007669"/>
    <property type="project" value="TreeGrafter"/>
</dbReference>
<dbReference type="InterPro" id="IPR032687">
    <property type="entry name" value="AraC-type_N"/>
</dbReference>
<evidence type="ECO:0000256" key="2">
    <source>
        <dbReference type="ARBA" id="ARBA00023125"/>
    </source>
</evidence>
<evidence type="ECO:0000313" key="6">
    <source>
        <dbReference type="Proteomes" id="UP000326729"/>
    </source>
</evidence>
<proteinExistence type="predicted"/>
<dbReference type="Pfam" id="PF12625">
    <property type="entry name" value="Arabinose_bd"/>
    <property type="match status" value="1"/>
</dbReference>
<evidence type="ECO:0000259" key="4">
    <source>
        <dbReference type="PROSITE" id="PS01124"/>
    </source>
</evidence>
<dbReference type="Proteomes" id="UP000326729">
    <property type="component" value="Unassembled WGS sequence"/>
</dbReference>
<sequence length="372" mass="41908">MEGLSTTRQGTRLIKQEAQPPTMTALIKTTSLTGFPELVRDLGGNPDELLRQMQIDPKLLANGSAVIPYRAMINLLELSAEQLQCIDFGLRLAERQSIMILGPLAVVAQNARNIGEALSEITRFLHTYSPGVLVSLDTEIDVLHPYLIYELRLRPAPRQRQIIELSLGVMFKTLQMLYGPGFRPHSVMSRTEARLPQSRYQRFFGTRTYFGQAHNALVLFPECLSKPIDQHNILLHDTMMDYVSNMGAANPLDIGSQVEASIRRLLPTQRCALPLIAEQLGMRERSLQRRLADSDLVFEDLVEQARQELAELYLAEANMPMAQIAGLLGYAEQSSFNRACKRWYGVPPRVRRTQLRVAPVDDARIRAMAPQS</sequence>
<organism evidence="5 6">
    <name type="scientific">Pseudomonas fluorescens</name>
    <dbReference type="NCBI Taxonomy" id="294"/>
    <lineage>
        <taxon>Bacteria</taxon>
        <taxon>Pseudomonadati</taxon>
        <taxon>Pseudomonadota</taxon>
        <taxon>Gammaproteobacteria</taxon>
        <taxon>Pseudomonadales</taxon>
        <taxon>Pseudomonadaceae</taxon>
        <taxon>Pseudomonas</taxon>
    </lineage>
</organism>
<gene>
    <name evidence="5" type="primary">virS_6</name>
    <name evidence="5" type="ORF">PS659_04752</name>
</gene>
<name>A0A5E6WHQ3_PSEFL</name>
<dbReference type="PROSITE" id="PS01124">
    <property type="entry name" value="HTH_ARAC_FAMILY_2"/>
    <property type="match status" value="1"/>
</dbReference>
<dbReference type="InterPro" id="IPR018060">
    <property type="entry name" value="HTH_AraC"/>
</dbReference>
<reference evidence="5 6" key="1">
    <citation type="submission" date="2019-09" db="EMBL/GenBank/DDBJ databases">
        <authorList>
            <person name="Chandra G."/>
            <person name="Truman W A."/>
        </authorList>
    </citation>
    <scope>NUCLEOTIDE SEQUENCE [LARGE SCALE GENOMIC DNA]</scope>
    <source>
        <strain evidence="5">PS659</strain>
    </source>
</reference>
<accession>A0A5E6WHQ3</accession>
<feature type="domain" description="HTH araC/xylS-type" evidence="4">
    <location>
        <begin position="256"/>
        <end position="354"/>
    </location>
</feature>
<protein>
    <submittedName>
        <fullName evidence="5">HTH-type transcriptional regulator VirS</fullName>
    </submittedName>
</protein>
<dbReference type="SUPFAM" id="SSF46689">
    <property type="entry name" value="Homeodomain-like"/>
    <property type="match status" value="1"/>
</dbReference>
<dbReference type="EMBL" id="CABVGY010000032">
    <property type="protein sequence ID" value="VVN28518.1"/>
    <property type="molecule type" value="Genomic_DNA"/>
</dbReference>
<dbReference type="PANTHER" id="PTHR47894">
    <property type="entry name" value="HTH-TYPE TRANSCRIPTIONAL REGULATOR GADX"/>
    <property type="match status" value="1"/>
</dbReference>
<dbReference type="GO" id="GO:0005829">
    <property type="term" value="C:cytosol"/>
    <property type="evidence" value="ECO:0007669"/>
    <property type="project" value="TreeGrafter"/>
</dbReference>